<protein>
    <submittedName>
        <fullName evidence="1">Uncharacterized protein</fullName>
    </submittedName>
</protein>
<evidence type="ECO:0000313" key="2">
    <source>
        <dbReference type="Proteomes" id="UP001148629"/>
    </source>
</evidence>
<name>A0ACC1RBX2_9HYPO</name>
<dbReference type="EMBL" id="JANRMS010004964">
    <property type="protein sequence ID" value="KAJ3504570.1"/>
    <property type="molecule type" value="Genomic_DNA"/>
</dbReference>
<organism evidence="1 2">
    <name type="scientific">Fusarium decemcellulare</name>
    <dbReference type="NCBI Taxonomy" id="57161"/>
    <lineage>
        <taxon>Eukaryota</taxon>
        <taxon>Fungi</taxon>
        <taxon>Dikarya</taxon>
        <taxon>Ascomycota</taxon>
        <taxon>Pezizomycotina</taxon>
        <taxon>Sordariomycetes</taxon>
        <taxon>Hypocreomycetidae</taxon>
        <taxon>Hypocreales</taxon>
        <taxon>Nectriaceae</taxon>
        <taxon>Fusarium</taxon>
        <taxon>Fusarium decemcellulare species complex</taxon>
    </lineage>
</organism>
<keyword evidence="2" id="KW-1185">Reference proteome</keyword>
<dbReference type="Proteomes" id="UP001148629">
    <property type="component" value="Unassembled WGS sequence"/>
</dbReference>
<reference evidence="1" key="1">
    <citation type="submission" date="2022-08" db="EMBL/GenBank/DDBJ databases">
        <title>Genome Sequence of Fusarium decemcellulare.</title>
        <authorList>
            <person name="Buettner E."/>
        </authorList>
    </citation>
    <scope>NUCLEOTIDE SEQUENCE</scope>
    <source>
        <strain evidence="1">Babe19</strain>
    </source>
</reference>
<sequence>MDPQQRLLLETVYEALESGGHRIESLRGSDTAVYTGTMCVDYNDTVLRDLNTIPTYFATGANRAIISNRVSYFFDWHGPSMTIDTACSSSMVAVHQGIKSLRTGESKVVLACGTQLILNPETYVMESKLGMLSPTSRSRMWDADADGYARGEGVAAIVLKRLSDAIADGDHIESIIRETGSNQDGHSTGITVPSTEAQASLIRQTYARAGLDPEGNPDDRPQFFEAHGTGTKAGDPREAAAIHQVFGRNQDASRAPLYVGSVKTVIGHLEGAAGLAGLLKASAMVRTGFVAPNLLFHRLNPDIKPYYNGLEVPTRHLPWPEMSKGVPRRVSVNSFGFGGSNAHAIVEQYLGASVYLHAKTTAPDSAAAQFTPFVFSAASEASLVAQLRLYSEYLGRQKDVDHFDLAWTLRARRSELTTKAAFSASTISQLKSKINAKLADIDSAPGSILVCAQAGAVFGGVPGHPPTLGSATWHLGEEMLAEGAASRVGEAVMSQPLCTALQVLLVDLLDKAGVGFAAVVGHSSGEIGAAYAAGFISAFDAIRIAYYRGLVGEKVPRGAMLAVGTSWEDAHDLAQLRAFRGRLTVAAHNSSASVTISGDTDAIAHAKKVFDEEKKFARLLKVEKAYHSHHMLPCGDAYCFT</sequence>
<proteinExistence type="predicted"/>
<gene>
    <name evidence="1" type="ORF">NM208_g16319</name>
</gene>
<comment type="caution">
    <text evidence="1">The sequence shown here is derived from an EMBL/GenBank/DDBJ whole genome shotgun (WGS) entry which is preliminary data.</text>
</comment>
<evidence type="ECO:0000313" key="1">
    <source>
        <dbReference type="EMBL" id="KAJ3504570.1"/>
    </source>
</evidence>
<accession>A0ACC1RBX2</accession>